<keyword evidence="1" id="KW-0472">Membrane</keyword>
<evidence type="ECO:0000256" key="1">
    <source>
        <dbReference type="SAM" id="Phobius"/>
    </source>
</evidence>
<dbReference type="PROSITE" id="PS51832">
    <property type="entry name" value="HD_GYP"/>
    <property type="match status" value="1"/>
</dbReference>
<dbReference type="Pfam" id="PF00990">
    <property type="entry name" value="GGDEF"/>
    <property type="match status" value="1"/>
</dbReference>
<evidence type="ECO:0000313" key="5">
    <source>
        <dbReference type="EMBL" id="CAA9520404.1"/>
    </source>
</evidence>
<dbReference type="InterPro" id="IPR043128">
    <property type="entry name" value="Rev_trsase/Diguanyl_cyclase"/>
</dbReference>
<dbReference type="InterPro" id="IPR006675">
    <property type="entry name" value="HDIG_dom"/>
</dbReference>
<dbReference type="EMBL" id="CADCVR010000102">
    <property type="protein sequence ID" value="CAA9520404.1"/>
    <property type="molecule type" value="Genomic_DNA"/>
</dbReference>
<sequence>MSSPYRATRLLAMLYLAGTAIGLASMVLPQPPGQEDAHIYAVLGASFAIGCGLLVAGPRAPRPLLFAALAGMSLLTTAGIYASNQPTSVYALFYVGMALVAFFVLGRRAALAQVAIVAIAYGGLMLHEQPPGAAERWLVTVAAVLVVGLMVGAMRRRVDELIEELSANVDRLASAATTDGLTGLVNRRGFDEGVGHELARMRRGGPPFALVLCDLDRFKDVNDSLGHPGGDRVLKRVAETFSATARDVDTVARIGGEEFGVLLPGTGEPEALAVADRLRHALELAFASDGYALTASCGVATAGEHPAADELMRAADTALDAAKQLGRNRSVASRPHLAAMVRLELGDGLAESSPLRTMLALSEALDVRDCGTATHSRTVAHHAETMARALGFTPRRTALVRLAGLLHDVGKIGVSDAVLRKPGPLDAAEWEEMRAHPEIGARLLGGVVGDLGEWVLAHHERLDGTGYPRGLTHDEIPLEARILAVADAYEAMTADRPYRAAPGPAVAARELRAGAGTQFDAQLVELFLEALAAEQAAPPPAAAPMA</sequence>
<feature type="transmembrane region" description="Helical" evidence="1">
    <location>
        <begin position="64"/>
        <end position="82"/>
    </location>
</feature>
<dbReference type="CDD" id="cd00077">
    <property type="entry name" value="HDc"/>
    <property type="match status" value="1"/>
</dbReference>
<dbReference type="SMART" id="SM00471">
    <property type="entry name" value="HDc"/>
    <property type="match status" value="1"/>
</dbReference>
<reference evidence="5" key="1">
    <citation type="submission" date="2020-02" db="EMBL/GenBank/DDBJ databases">
        <authorList>
            <person name="Meier V. D."/>
        </authorList>
    </citation>
    <scope>NUCLEOTIDE SEQUENCE</scope>
    <source>
        <strain evidence="5">AVDCRST_MAG53</strain>
    </source>
</reference>
<dbReference type="PROSITE" id="PS51831">
    <property type="entry name" value="HD"/>
    <property type="match status" value="1"/>
</dbReference>
<feature type="transmembrane region" description="Helical" evidence="1">
    <location>
        <begin position="88"/>
        <end position="105"/>
    </location>
</feature>
<evidence type="ECO:0000259" key="2">
    <source>
        <dbReference type="PROSITE" id="PS50887"/>
    </source>
</evidence>
<dbReference type="PANTHER" id="PTHR43155:SF2">
    <property type="entry name" value="CYCLIC DI-GMP PHOSPHODIESTERASE PA4108"/>
    <property type="match status" value="1"/>
</dbReference>
<dbReference type="AlphaFoldDB" id="A0A6J4TCW5"/>
<feature type="domain" description="HD" evidence="3">
    <location>
        <begin position="372"/>
        <end position="492"/>
    </location>
</feature>
<dbReference type="InterPro" id="IPR006674">
    <property type="entry name" value="HD_domain"/>
</dbReference>
<dbReference type="PROSITE" id="PS50887">
    <property type="entry name" value="GGDEF"/>
    <property type="match status" value="1"/>
</dbReference>
<dbReference type="NCBIfam" id="TIGR00277">
    <property type="entry name" value="HDIG"/>
    <property type="match status" value="1"/>
</dbReference>
<dbReference type="InterPro" id="IPR029787">
    <property type="entry name" value="Nucleotide_cyclase"/>
</dbReference>
<feature type="transmembrane region" description="Helical" evidence="1">
    <location>
        <begin position="39"/>
        <end position="57"/>
    </location>
</feature>
<dbReference type="SUPFAM" id="SSF55073">
    <property type="entry name" value="Nucleotide cyclase"/>
    <property type="match status" value="1"/>
</dbReference>
<protein>
    <submittedName>
        <fullName evidence="5">Diguanylate cyclase/phosphodiesterase (GGDEF &amp; EAL domains) with PAS/PAC sensor(S)</fullName>
    </submittedName>
</protein>
<keyword evidence="1" id="KW-1133">Transmembrane helix</keyword>
<feature type="domain" description="GGDEF" evidence="2">
    <location>
        <begin position="206"/>
        <end position="335"/>
    </location>
</feature>
<evidence type="ECO:0000259" key="3">
    <source>
        <dbReference type="PROSITE" id="PS51831"/>
    </source>
</evidence>
<organism evidence="5">
    <name type="scientific">uncultured Solirubrobacteraceae bacterium</name>
    <dbReference type="NCBI Taxonomy" id="1162706"/>
    <lineage>
        <taxon>Bacteria</taxon>
        <taxon>Bacillati</taxon>
        <taxon>Actinomycetota</taxon>
        <taxon>Thermoleophilia</taxon>
        <taxon>Solirubrobacterales</taxon>
        <taxon>Solirubrobacteraceae</taxon>
        <taxon>environmental samples</taxon>
    </lineage>
</organism>
<feature type="transmembrane region" description="Helical" evidence="1">
    <location>
        <begin position="133"/>
        <end position="153"/>
    </location>
</feature>
<gene>
    <name evidence="5" type="ORF">AVDCRST_MAG53-3498</name>
</gene>
<dbReference type="InterPro" id="IPR000160">
    <property type="entry name" value="GGDEF_dom"/>
</dbReference>
<dbReference type="Gene3D" id="1.10.3210.10">
    <property type="entry name" value="Hypothetical protein af1432"/>
    <property type="match status" value="1"/>
</dbReference>
<dbReference type="Gene3D" id="3.30.70.270">
    <property type="match status" value="1"/>
</dbReference>
<dbReference type="NCBIfam" id="TIGR00254">
    <property type="entry name" value="GGDEF"/>
    <property type="match status" value="1"/>
</dbReference>
<dbReference type="FunFam" id="3.30.70.270:FF:000001">
    <property type="entry name" value="Diguanylate cyclase domain protein"/>
    <property type="match status" value="1"/>
</dbReference>
<accession>A0A6J4TCW5</accession>
<dbReference type="CDD" id="cd01949">
    <property type="entry name" value="GGDEF"/>
    <property type="match status" value="1"/>
</dbReference>
<dbReference type="SUPFAM" id="SSF109604">
    <property type="entry name" value="HD-domain/PDEase-like"/>
    <property type="match status" value="1"/>
</dbReference>
<dbReference type="SMART" id="SM00267">
    <property type="entry name" value="GGDEF"/>
    <property type="match status" value="1"/>
</dbReference>
<dbReference type="InterPro" id="IPR037522">
    <property type="entry name" value="HD_GYP_dom"/>
</dbReference>
<dbReference type="Pfam" id="PF13487">
    <property type="entry name" value="HD_5"/>
    <property type="match status" value="1"/>
</dbReference>
<proteinExistence type="predicted"/>
<dbReference type="InterPro" id="IPR003607">
    <property type="entry name" value="HD/PDEase_dom"/>
</dbReference>
<name>A0A6J4TCW5_9ACTN</name>
<dbReference type="PANTHER" id="PTHR43155">
    <property type="entry name" value="CYCLIC DI-GMP PHOSPHODIESTERASE PA4108-RELATED"/>
    <property type="match status" value="1"/>
</dbReference>
<keyword evidence="1" id="KW-0812">Transmembrane</keyword>
<feature type="domain" description="HD-GYP" evidence="4">
    <location>
        <begin position="350"/>
        <end position="543"/>
    </location>
</feature>
<evidence type="ECO:0000259" key="4">
    <source>
        <dbReference type="PROSITE" id="PS51832"/>
    </source>
</evidence>